<dbReference type="GO" id="GO:0004190">
    <property type="term" value="F:aspartic-type endopeptidase activity"/>
    <property type="evidence" value="ECO:0007669"/>
    <property type="project" value="InterPro"/>
</dbReference>
<dbReference type="Gene3D" id="1.10.340.70">
    <property type="match status" value="1"/>
</dbReference>
<evidence type="ECO:0000256" key="6">
    <source>
        <dbReference type="ARBA" id="ARBA00022759"/>
    </source>
</evidence>
<dbReference type="Gene3D" id="3.30.70.270">
    <property type="match status" value="2"/>
</dbReference>
<dbReference type="GO" id="GO:0003964">
    <property type="term" value="F:RNA-directed DNA polymerase activity"/>
    <property type="evidence" value="ECO:0007669"/>
    <property type="project" value="UniProtKB-KW"/>
</dbReference>
<keyword evidence="8" id="KW-0460">Magnesium</keyword>
<evidence type="ECO:0000313" key="17">
    <source>
        <dbReference type="Ensembl" id="ENSSTUP00000084206.1"/>
    </source>
</evidence>
<keyword evidence="4" id="KW-0548">Nucleotidyltransferase</keyword>
<dbReference type="InterPro" id="IPR054465">
    <property type="entry name" value="Integrase_p58-like_C"/>
</dbReference>
<feature type="region of interest" description="Disordered" evidence="14">
    <location>
        <begin position="241"/>
        <end position="271"/>
    </location>
</feature>
<dbReference type="GO" id="GO:0003723">
    <property type="term" value="F:RNA binding"/>
    <property type="evidence" value="ECO:0007669"/>
    <property type="project" value="UniProtKB-KW"/>
</dbReference>
<dbReference type="Gene3D" id="3.10.10.10">
    <property type="entry name" value="HIV Type 1 Reverse Transcriptase, subunit A, domain 1"/>
    <property type="match status" value="1"/>
</dbReference>
<dbReference type="Gene3D" id="3.10.20.370">
    <property type="match status" value="1"/>
</dbReference>
<keyword evidence="18" id="KW-1185">Reference proteome</keyword>
<dbReference type="Ensembl" id="ENSSTUT00000089540.1">
    <property type="protein sequence ID" value="ENSSTUP00000084206.1"/>
    <property type="gene ID" value="ENSSTUG00000036980.1"/>
</dbReference>
<dbReference type="InterPro" id="IPR043502">
    <property type="entry name" value="DNA/RNA_pol_sf"/>
</dbReference>
<dbReference type="Pfam" id="PF17921">
    <property type="entry name" value="Integrase_H2C2"/>
    <property type="match status" value="1"/>
</dbReference>
<evidence type="ECO:0000259" key="15">
    <source>
        <dbReference type="PROSITE" id="PS50878"/>
    </source>
</evidence>
<proteinExistence type="inferred from homology"/>
<evidence type="ECO:0000256" key="7">
    <source>
        <dbReference type="ARBA" id="ARBA00022801"/>
    </source>
</evidence>
<dbReference type="InterPro" id="IPR036397">
    <property type="entry name" value="RNaseH_sf"/>
</dbReference>
<dbReference type="Pfam" id="PF22938">
    <property type="entry name" value="Integrase_p58_C"/>
    <property type="match status" value="1"/>
</dbReference>
<keyword evidence="3" id="KW-0808">Transferase</keyword>
<dbReference type="GO" id="GO:0015074">
    <property type="term" value="P:DNA integration"/>
    <property type="evidence" value="ECO:0007669"/>
    <property type="project" value="UniProtKB-KW"/>
</dbReference>
<dbReference type="InterPro" id="IPR021109">
    <property type="entry name" value="Peptidase_aspartic_dom_sf"/>
</dbReference>
<dbReference type="InterPro" id="IPR043128">
    <property type="entry name" value="Rev_trsase/Diguanyl_cyclase"/>
</dbReference>
<evidence type="ECO:0000256" key="8">
    <source>
        <dbReference type="ARBA" id="ARBA00022842"/>
    </source>
</evidence>
<keyword evidence="5" id="KW-0540">Nuclease</keyword>
<dbReference type="FunFam" id="3.10.20.370:FF:000001">
    <property type="entry name" value="Retrovirus-related Pol polyprotein from transposon 17.6-like protein"/>
    <property type="match status" value="1"/>
</dbReference>
<keyword evidence="7" id="KW-0378">Hydrolase</keyword>
<keyword evidence="6" id="KW-0255">Endonuclease</keyword>
<feature type="region of interest" description="Disordered" evidence="14">
    <location>
        <begin position="1221"/>
        <end position="1297"/>
    </location>
</feature>
<dbReference type="SUPFAM" id="SSF56672">
    <property type="entry name" value="DNA/RNA polymerases"/>
    <property type="match status" value="1"/>
</dbReference>
<evidence type="ECO:0000313" key="18">
    <source>
        <dbReference type="Proteomes" id="UP000472277"/>
    </source>
</evidence>
<reference evidence="17" key="1">
    <citation type="submission" date="2025-08" db="UniProtKB">
        <authorList>
            <consortium name="Ensembl"/>
        </authorList>
    </citation>
    <scope>IDENTIFICATION</scope>
</reference>
<dbReference type="GeneTree" id="ENSGT01100000263500"/>
<evidence type="ECO:0000256" key="2">
    <source>
        <dbReference type="ARBA" id="ARBA00012180"/>
    </source>
</evidence>
<dbReference type="InterPro" id="IPR001584">
    <property type="entry name" value="Integrase_cat-core"/>
</dbReference>
<dbReference type="OMA" id="CEISEDF"/>
<keyword evidence="12" id="KW-0511">Multifunctional enzyme</keyword>
<dbReference type="PROSITE" id="PS00141">
    <property type="entry name" value="ASP_PROTEASE"/>
    <property type="match status" value="1"/>
</dbReference>
<dbReference type="FunFam" id="3.30.420.10:FF:000032">
    <property type="entry name" value="Retrovirus-related Pol polyprotein from transposon 297-like Protein"/>
    <property type="match status" value="1"/>
</dbReference>
<feature type="domain" description="Integrase catalytic" evidence="16">
    <location>
        <begin position="932"/>
        <end position="1107"/>
    </location>
</feature>
<dbReference type="InterPro" id="IPR050951">
    <property type="entry name" value="Retrovirus_Pol_polyprotein"/>
</dbReference>
<comment type="similarity">
    <text evidence="1">Belongs to the beta type-B retroviral polymerase family. HERV class-II K(HML-2) pol subfamily.</text>
</comment>
<dbReference type="PROSITE" id="PS50878">
    <property type="entry name" value="RT_POL"/>
    <property type="match status" value="1"/>
</dbReference>
<name>A0A674CM04_SALTR</name>
<dbReference type="CDD" id="cd09274">
    <property type="entry name" value="RNase_HI_RT_Ty3"/>
    <property type="match status" value="1"/>
</dbReference>
<keyword evidence="11" id="KW-0695">RNA-directed DNA polymerase</keyword>
<dbReference type="Pfam" id="PF13650">
    <property type="entry name" value="Asp_protease_2"/>
    <property type="match status" value="1"/>
</dbReference>
<organism evidence="17 18">
    <name type="scientific">Salmo trutta</name>
    <name type="common">Brown trout</name>
    <dbReference type="NCBI Taxonomy" id="8032"/>
    <lineage>
        <taxon>Eukaryota</taxon>
        <taxon>Metazoa</taxon>
        <taxon>Chordata</taxon>
        <taxon>Craniata</taxon>
        <taxon>Vertebrata</taxon>
        <taxon>Euteleostomi</taxon>
        <taxon>Actinopterygii</taxon>
        <taxon>Neopterygii</taxon>
        <taxon>Teleostei</taxon>
        <taxon>Protacanthopterygii</taxon>
        <taxon>Salmoniformes</taxon>
        <taxon>Salmonidae</taxon>
        <taxon>Salmoninae</taxon>
        <taxon>Salmo</taxon>
    </lineage>
</organism>
<dbReference type="PROSITE" id="PS50994">
    <property type="entry name" value="INTEGRASE"/>
    <property type="match status" value="1"/>
</dbReference>
<dbReference type="Gene3D" id="2.40.70.10">
    <property type="entry name" value="Acid Proteases"/>
    <property type="match status" value="1"/>
</dbReference>
<dbReference type="Pfam" id="PF00078">
    <property type="entry name" value="RVT_1"/>
    <property type="match status" value="1"/>
</dbReference>
<evidence type="ECO:0000256" key="5">
    <source>
        <dbReference type="ARBA" id="ARBA00022722"/>
    </source>
</evidence>
<feature type="domain" description="Reverse transcriptase" evidence="15">
    <location>
        <begin position="355"/>
        <end position="534"/>
    </location>
</feature>
<protein>
    <recommendedName>
        <fullName evidence="13">Gypsy retrotransposon integrase-like protein 1</fullName>
        <ecNumber evidence="2">3.1.26.4</ecNumber>
    </recommendedName>
</protein>
<dbReference type="Pfam" id="PF00665">
    <property type="entry name" value="rve"/>
    <property type="match status" value="1"/>
</dbReference>
<keyword evidence="10" id="KW-0229">DNA integration</keyword>
<reference evidence="17" key="2">
    <citation type="submission" date="2025-09" db="UniProtKB">
        <authorList>
            <consortium name="Ensembl"/>
        </authorList>
    </citation>
    <scope>IDENTIFICATION</scope>
</reference>
<dbReference type="InParanoid" id="A0A674CM04"/>
<evidence type="ECO:0000256" key="9">
    <source>
        <dbReference type="ARBA" id="ARBA00022884"/>
    </source>
</evidence>
<dbReference type="Proteomes" id="UP000472277">
    <property type="component" value="Chromosome 12"/>
</dbReference>
<dbReference type="PANTHER" id="PTHR37984">
    <property type="entry name" value="PROTEIN CBG26694"/>
    <property type="match status" value="1"/>
</dbReference>
<evidence type="ECO:0000256" key="11">
    <source>
        <dbReference type="ARBA" id="ARBA00022918"/>
    </source>
</evidence>
<evidence type="ECO:0000256" key="1">
    <source>
        <dbReference type="ARBA" id="ARBA00010879"/>
    </source>
</evidence>
<dbReference type="InterPro" id="IPR041577">
    <property type="entry name" value="RT_RNaseH_2"/>
</dbReference>
<keyword evidence="9" id="KW-0694">RNA-binding</keyword>
<evidence type="ECO:0000256" key="10">
    <source>
        <dbReference type="ARBA" id="ARBA00022908"/>
    </source>
</evidence>
<dbReference type="Pfam" id="PF17919">
    <property type="entry name" value="RT_RNaseH_2"/>
    <property type="match status" value="1"/>
</dbReference>
<evidence type="ECO:0000256" key="13">
    <source>
        <dbReference type="ARBA" id="ARBA00039658"/>
    </source>
</evidence>
<evidence type="ECO:0000256" key="3">
    <source>
        <dbReference type="ARBA" id="ARBA00022679"/>
    </source>
</evidence>
<dbReference type="GO" id="GO:0004523">
    <property type="term" value="F:RNA-DNA hybrid ribonuclease activity"/>
    <property type="evidence" value="ECO:0007669"/>
    <property type="project" value="UniProtKB-EC"/>
</dbReference>
<evidence type="ECO:0000256" key="14">
    <source>
        <dbReference type="SAM" id="MobiDB-lite"/>
    </source>
</evidence>
<dbReference type="CDD" id="cd01647">
    <property type="entry name" value="RT_LTR"/>
    <property type="match status" value="1"/>
</dbReference>
<evidence type="ECO:0000259" key="16">
    <source>
        <dbReference type="PROSITE" id="PS50994"/>
    </source>
</evidence>
<dbReference type="InterPro" id="IPR012337">
    <property type="entry name" value="RNaseH-like_sf"/>
</dbReference>
<feature type="region of interest" description="Disordered" evidence="14">
    <location>
        <begin position="25"/>
        <end position="54"/>
    </location>
</feature>
<dbReference type="EC" id="3.1.26.4" evidence="2"/>
<dbReference type="SUPFAM" id="SSF50630">
    <property type="entry name" value="Acid proteases"/>
    <property type="match status" value="1"/>
</dbReference>
<dbReference type="InterPro" id="IPR001969">
    <property type="entry name" value="Aspartic_peptidase_AS"/>
</dbReference>
<dbReference type="Gene3D" id="3.30.420.10">
    <property type="entry name" value="Ribonuclease H-like superfamily/Ribonuclease H"/>
    <property type="match status" value="1"/>
</dbReference>
<dbReference type="FunFam" id="1.10.340.70:FF:000001">
    <property type="entry name" value="Retrovirus-related Pol polyprotein from transposon gypsy-like Protein"/>
    <property type="match status" value="1"/>
</dbReference>
<dbReference type="FunFam" id="3.30.70.270:FF:000020">
    <property type="entry name" value="Transposon Tf2-6 polyprotein-like Protein"/>
    <property type="match status" value="1"/>
</dbReference>
<dbReference type="GO" id="GO:0006508">
    <property type="term" value="P:proteolysis"/>
    <property type="evidence" value="ECO:0007669"/>
    <property type="project" value="InterPro"/>
</dbReference>
<feature type="compositionally biased region" description="Polar residues" evidence="14">
    <location>
        <begin position="249"/>
        <end position="260"/>
    </location>
</feature>
<dbReference type="InterPro" id="IPR041588">
    <property type="entry name" value="Integrase_H2C2"/>
</dbReference>
<evidence type="ECO:0000256" key="4">
    <source>
        <dbReference type="ARBA" id="ARBA00022695"/>
    </source>
</evidence>
<evidence type="ECO:0000256" key="12">
    <source>
        <dbReference type="ARBA" id="ARBA00023268"/>
    </source>
</evidence>
<dbReference type="SUPFAM" id="SSF53098">
    <property type="entry name" value="Ribonuclease H-like"/>
    <property type="match status" value="1"/>
</dbReference>
<dbReference type="InterPro" id="IPR000477">
    <property type="entry name" value="RT_dom"/>
</dbReference>
<dbReference type="PANTHER" id="PTHR37984:SF5">
    <property type="entry name" value="PROTEIN NYNRIN-LIKE"/>
    <property type="match status" value="1"/>
</dbReference>
<sequence length="1297" mass="142633">MLGLWPAWPHSAGVWQITPSPGKRRRVLAQGAARTHPPAPKPTVSKRGTQQRRQEGGDLLPQGVAAAVFPSPVVVVGRTTVGDFCNVIVKVEGVECLALVDTGSTVTLVRPDILPVGVRVEPTLVQLRTVTGELAPMLGKCQLSVTVGGRTVGCPAWVAAVQDPCILGMDFLKNCGAQLDLASGTLRLSGGPTVGMSTSGGPAGGRAVPPSSSKLAETPPVIPAAPLVVVPFQQLSPAATAFTPHHGASTGSSVAQNTLAPSPHQPDGGKEEAIDAVEAVWLKNCQGLDEGQQRQLKQLLLDFKDSFAWGEDEVGQTHLVQHEIDTGDARPIKIRPRRIPLARREAADTAIVDMLRADFIEPSDSPWSAPVVMVPKKGGKLRFCVDYRGLNSITTKDSYPLPRIDESLDHVRGSSWFSSLDLRSGYWQVPLSPGAREKTAFSTDRGHWQFKVLCFGLCNAPATFERLMDRVLAGVPRDECVVYLDDILVHGTSFEGALGAIRRVLERISGAGLKLHPGKCHFMQREVAFLGHQLGGEGISTMPDKVEAVRGWPVPGGKKEVKSFLGLASYYRRFVKGFAGVAAPLNHLLKEDTVFQWTEEHQRAFEALKRALMEAPVLASPDPNRPFILDTDASNEGLGAVLAQRGPDGEHVVAYYSRTFDKAEKRYCVTRRELLAVVAAVRHFKYYLGGLPFVVRTDHSALQWLLSFKEPEGQIARWLEELQPYDFQVEHRAGLRHSNADALSRRPCAEHGCGYCAKRVERERELCREEGVTAPVSQLRVTECRELEAVDVGEWRRRQEEDAELRPVLRWVEERRRPPWGEVAPLSPVTKGLWAKFTVLRVAEGVLQRGWKKPATGEITWQVVVPKRLQGSVLQQLHGGVGAGHFGVSKTLKRVRKGFYWARHRRDVEDFCRQCDECAAKKGPPGQSHALLQQFPVGEPMERLGVDIVGPFPTTDSGNRWILTAMDYFTKWPEAYALPDQEAATVADALVGGIISRFGVPQSIHSDQGRNFESRVFSELCRRLGAEKTRTTPLHPQSDGLVERFNRTLAQQLAIVTSKHQRDWDTHLPFILMACRSAVQESTACSPALLMLGRELRTPAELTFGHPSDNDDGVLPGPNYVCRLQNRLEAAHTFAREQLENAGVRQKRHYDSRARGRHFGAGECVWLHNPTRKKGRCPKLDSAWVGPCLVIERVGEVTYRVEVPPRSRKVVVHRDRLAPYRGRKTVGNGSEVSDVSPREQSNEETLAQPEPGMGAASSEGAGNDIGADECSGGSPGRATGRPKRLMRPPGRFKDFVV</sequence>
<accession>A0A674CM04</accession>